<sequence>MVIVQNITHAKYFTLDKSAGQHRPSYDESNFSIPSPIFIYKNEDVTEAAVEEVTNNLEDDGTTEEYDYATLPDTEVGEDIPVGGKDKFLVPTPISQTADKFEYNGQEYIIVQAQVPHFEAGVQCKHIYGGTLAFVKNSTIANFLAEALSETNLDLDSLWVGGENVSNVWYWKHGSNLEPIDTKLFNTLLTKNPFMEPMQWILAESHRSFICERKEVPSDEPKEESSHKGWIKIGSKLFKIFVRQISWESAVAACPTHNQDATLAVISKNDEAQMLGRYMLIGRPSLENAWIAATYSENFNSYFYINTNLVLPNSTGNEQYPPWKNDKIEKQSGCVLLDRHIANTTKFVEARCDRLRSYICSIEKSEEGDGSTHTDVFIDDLGYRLVHDKKPWNESYEFCEKHYRKYNGKLAVIDKADENYRLLYVMGENRTDIQHLWLGARYDRGVWKWASNDKTVQLSNLFMIVNATYTDVVEKENLCLNMDRENHMVYFHYGTDCSWPQAFVCTFAANDLRRLQEDEKNGKFKQ</sequence>
<dbReference type="PANTHER" id="PTHR45710:SF26">
    <property type="entry name" value="RH26557P"/>
    <property type="match status" value="1"/>
</dbReference>
<accession>A0AAN7P9F3</accession>
<organism evidence="2 3">
    <name type="scientific">Aquatica leii</name>
    <dbReference type="NCBI Taxonomy" id="1421715"/>
    <lineage>
        <taxon>Eukaryota</taxon>
        <taxon>Metazoa</taxon>
        <taxon>Ecdysozoa</taxon>
        <taxon>Arthropoda</taxon>
        <taxon>Hexapoda</taxon>
        <taxon>Insecta</taxon>
        <taxon>Pterygota</taxon>
        <taxon>Neoptera</taxon>
        <taxon>Endopterygota</taxon>
        <taxon>Coleoptera</taxon>
        <taxon>Polyphaga</taxon>
        <taxon>Elateriformia</taxon>
        <taxon>Elateroidea</taxon>
        <taxon>Lampyridae</taxon>
        <taxon>Luciolinae</taxon>
        <taxon>Aquatica</taxon>
    </lineage>
</organism>
<comment type="caution">
    <text evidence="2">The sequence shown here is derived from an EMBL/GenBank/DDBJ whole genome shotgun (WGS) entry which is preliminary data.</text>
</comment>
<dbReference type="InterPro" id="IPR016186">
    <property type="entry name" value="C-type_lectin-like/link_sf"/>
</dbReference>
<gene>
    <name evidence="2" type="ORF">RN001_000141</name>
</gene>
<dbReference type="SMART" id="SM00034">
    <property type="entry name" value="CLECT"/>
    <property type="match status" value="3"/>
</dbReference>
<dbReference type="Pfam" id="PF00059">
    <property type="entry name" value="Lectin_C"/>
    <property type="match status" value="2"/>
</dbReference>
<protein>
    <recommendedName>
        <fullName evidence="1">C-type lectin domain-containing protein</fullName>
    </recommendedName>
</protein>
<dbReference type="EMBL" id="JARPUR010000001">
    <property type="protein sequence ID" value="KAK4883870.1"/>
    <property type="molecule type" value="Genomic_DNA"/>
</dbReference>
<dbReference type="Proteomes" id="UP001353858">
    <property type="component" value="Unassembled WGS sequence"/>
</dbReference>
<dbReference type="PROSITE" id="PS50041">
    <property type="entry name" value="C_TYPE_LECTIN_2"/>
    <property type="match status" value="2"/>
</dbReference>
<dbReference type="CDD" id="cd00037">
    <property type="entry name" value="CLECT"/>
    <property type="match status" value="2"/>
</dbReference>
<reference evidence="3" key="1">
    <citation type="submission" date="2023-01" db="EMBL/GenBank/DDBJ databases">
        <title>Key to firefly adult light organ development and bioluminescence: homeobox transcription factors regulate luciferase expression and transportation to peroxisome.</title>
        <authorList>
            <person name="Fu X."/>
        </authorList>
    </citation>
    <scope>NUCLEOTIDE SEQUENCE [LARGE SCALE GENOMIC DNA]</scope>
</reference>
<dbReference type="InterPro" id="IPR016187">
    <property type="entry name" value="CTDL_fold"/>
</dbReference>
<dbReference type="InterPro" id="IPR001304">
    <property type="entry name" value="C-type_lectin-like"/>
</dbReference>
<name>A0AAN7P9F3_9COLE</name>
<proteinExistence type="predicted"/>
<dbReference type="SUPFAM" id="SSF56436">
    <property type="entry name" value="C-type lectin-like"/>
    <property type="match status" value="3"/>
</dbReference>
<evidence type="ECO:0000313" key="3">
    <source>
        <dbReference type="Proteomes" id="UP001353858"/>
    </source>
</evidence>
<dbReference type="AlphaFoldDB" id="A0AAN7P9F3"/>
<feature type="domain" description="C-type lectin" evidence="1">
    <location>
        <begin position="383"/>
        <end position="506"/>
    </location>
</feature>
<dbReference type="InterPro" id="IPR050828">
    <property type="entry name" value="C-type_lectin/matrix_domain"/>
</dbReference>
<dbReference type="PANTHER" id="PTHR45710">
    <property type="entry name" value="C-TYPE LECTIN DOMAIN-CONTAINING PROTEIN 180"/>
    <property type="match status" value="1"/>
</dbReference>
<keyword evidence="3" id="KW-1185">Reference proteome</keyword>
<evidence type="ECO:0000259" key="1">
    <source>
        <dbReference type="PROSITE" id="PS50041"/>
    </source>
</evidence>
<dbReference type="Gene3D" id="3.10.100.10">
    <property type="entry name" value="Mannose-Binding Protein A, subunit A"/>
    <property type="match status" value="3"/>
</dbReference>
<evidence type="ECO:0000313" key="2">
    <source>
        <dbReference type="EMBL" id="KAK4883870.1"/>
    </source>
</evidence>
<feature type="domain" description="C-type lectin" evidence="1">
    <location>
        <begin position="233"/>
        <end position="361"/>
    </location>
</feature>